<gene>
    <name evidence="1" type="ORF">GCM10022247_68470</name>
</gene>
<name>A0ABP7U058_9PSEU</name>
<comment type="caution">
    <text evidence="1">The sequence shown here is derived from an EMBL/GenBank/DDBJ whole genome shotgun (WGS) entry which is preliminary data.</text>
</comment>
<evidence type="ECO:0000313" key="1">
    <source>
        <dbReference type="EMBL" id="GAA4033733.1"/>
    </source>
</evidence>
<sequence>MITAVYRDFAAGAQENDITANSPDEAARVIDILAHPKIGSAVITHHGRPPWGEGPDHQVVIVVDGEHGAMYYSDRDNPPAHTRGHTAEEWEDENVTFPAEAWVPRALLAEALAEFVASGRRPTQLTWHTVSRTGS</sequence>
<protein>
    <recommendedName>
        <fullName evidence="3">Immunity protein Imm1</fullName>
    </recommendedName>
</protein>
<dbReference type="InterPro" id="IPR025680">
    <property type="entry name" value="DddI"/>
</dbReference>
<keyword evidence="2" id="KW-1185">Reference proteome</keyword>
<dbReference type="Proteomes" id="UP001501747">
    <property type="component" value="Unassembled WGS sequence"/>
</dbReference>
<evidence type="ECO:0000313" key="2">
    <source>
        <dbReference type="Proteomes" id="UP001501747"/>
    </source>
</evidence>
<organism evidence="1 2">
    <name type="scientific">Allokutzneria multivorans</name>
    <dbReference type="NCBI Taxonomy" id="1142134"/>
    <lineage>
        <taxon>Bacteria</taxon>
        <taxon>Bacillati</taxon>
        <taxon>Actinomycetota</taxon>
        <taxon>Actinomycetes</taxon>
        <taxon>Pseudonocardiales</taxon>
        <taxon>Pseudonocardiaceae</taxon>
        <taxon>Allokutzneria</taxon>
    </lineage>
</organism>
<accession>A0ABP7U058</accession>
<dbReference type="EMBL" id="BAABAL010000024">
    <property type="protein sequence ID" value="GAA4033733.1"/>
    <property type="molecule type" value="Genomic_DNA"/>
</dbReference>
<reference evidence="2" key="1">
    <citation type="journal article" date="2019" name="Int. J. Syst. Evol. Microbiol.">
        <title>The Global Catalogue of Microorganisms (GCM) 10K type strain sequencing project: providing services to taxonomists for standard genome sequencing and annotation.</title>
        <authorList>
            <consortium name="The Broad Institute Genomics Platform"/>
            <consortium name="The Broad Institute Genome Sequencing Center for Infectious Disease"/>
            <person name="Wu L."/>
            <person name="Ma J."/>
        </authorList>
    </citation>
    <scope>NUCLEOTIDE SEQUENCE [LARGE SCALE GENOMIC DNA]</scope>
    <source>
        <strain evidence="2">JCM 17342</strain>
    </source>
</reference>
<dbReference type="RefSeq" id="WP_344884602.1">
    <property type="nucleotide sequence ID" value="NZ_BAABAL010000024.1"/>
</dbReference>
<evidence type="ECO:0008006" key="3">
    <source>
        <dbReference type="Google" id="ProtNLM"/>
    </source>
</evidence>
<dbReference type="Pfam" id="PF14430">
    <property type="entry name" value="Imm1"/>
    <property type="match status" value="1"/>
</dbReference>
<proteinExistence type="predicted"/>